<dbReference type="InterPro" id="IPR008974">
    <property type="entry name" value="TRAF-like"/>
</dbReference>
<dbReference type="InterPro" id="IPR011333">
    <property type="entry name" value="SKP1/BTB/POZ_sf"/>
</dbReference>
<evidence type="ECO:0000313" key="6">
    <source>
        <dbReference type="Proteomes" id="UP001231189"/>
    </source>
</evidence>
<dbReference type="Pfam" id="PF00651">
    <property type="entry name" value="BTB"/>
    <property type="match status" value="1"/>
</dbReference>
<feature type="compositionally biased region" description="Polar residues" evidence="3">
    <location>
        <begin position="422"/>
        <end position="434"/>
    </location>
</feature>
<dbReference type="Pfam" id="PF22486">
    <property type="entry name" value="MATH_2"/>
    <property type="match status" value="1"/>
</dbReference>
<name>A0AAD8R5X6_LOLMU</name>
<accession>A0AAD8R5X6</accession>
<feature type="region of interest" description="Disordered" evidence="3">
    <location>
        <begin position="419"/>
        <end position="480"/>
    </location>
</feature>
<dbReference type="SMART" id="SM00225">
    <property type="entry name" value="BTB"/>
    <property type="match status" value="1"/>
</dbReference>
<dbReference type="EMBL" id="JAUUTY010000007">
    <property type="protein sequence ID" value="KAK1613303.1"/>
    <property type="molecule type" value="Genomic_DNA"/>
</dbReference>
<evidence type="ECO:0000256" key="3">
    <source>
        <dbReference type="SAM" id="MobiDB-lite"/>
    </source>
</evidence>
<dbReference type="AlphaFoldDB" id="A0AAD8R5X6"/>
<dbReference type="CDD" id="cd00121">
    <property type="entry name" value="MATH"/>
    <property type="match status" value="1"/>
</dbReference>
<dbReference type="PANTHER" id="PTHR26379:SF381">
    <property type="entry name" value="OS10G0429300 PROTEIN"/>
    <property type="match status" value="1"/>
</dbReference>
<evidence type="ECO:0000256" key="2">
    <source>
        <dbReference type="ARBA" id="ARBA00010846"/>
    </source>
</evidence>
<dbReference type="Pfam" id="PF24570">
    <property type="entry name" value="BACK_BPM_SPOP"/>
    <property type="match status" value="1"/>
</dbReference>
<dbReference type="PROSITE" id="PS50097">
    <property type="entry name" value="BTB"/>
    <property type="match status" value="1"/>
</dbReference>
<comment type="caution">
    <text evidence="5">The sequence shown here is derived from an EMBL/GenBank/DDBJ whole genome shotgun (WGS) entry which is preliminary data.</text>
</comment>
<dbReference type="SUPFAM" id="SSF49599">
    <property type="entry name" value="TRAF domain-like"/>
    <property type="match status" value="1"/>
</dbReference>
<dbReference type="Gene3D" id="1.25.40.420">
    <property type="match status" value="1"/>
</dbReference>
<dbReference type="SUPFAM" id="SSF54695">
    <property type="entry name" value="POZ domain"/>
    <property type="match status" value="1"/>
</dbReference>
<dbReference type="Gene3D" id="3.30.710.10">
    <property type="entry name" value="Potassium Channel Kv1.1, Chain A"/>
    <property type="match status" value="1"/>
</dbReference>
<comment type="similarity">
    <text evidence="2">Belongs to the Tdpoz family.</text>
</comment>
<organism evidence="5 6">
    <name type="scientific">Lolium multiflorum</name>
    <name type="common">Italian ryegrass</name>
    <name type="synonym">Lolium perenne subsp. multiflorum</name>
    <dbReference type="NCBI Taxonomy" id="4521"/>
    <lineage>
        <taxon>Eukaryota</taxon>
        <taxon>Viridiplantae</taxon>
        <taxon>Streptophyta</taxon>
        <taxon>Embryophyta</taxon>
        <taxon>Tracheophyta</taxon>
        <taxon>Spermatophyta</taxon>
        <taxon>Magnoliopsida</taxon>
        <taxon>Liliopsida</taxon>
        <taxon>Poales</taxon>
        <taxon>Poaceae</taxon>
        <taxon>BOP clade</taxon>
        <taxon>Pooideae</taxon>
        <taxon>Poodae</taxon>
        <taxon>Poeae</taxon>
        <taxon>Poeae Chloroplast Group 2 (Poeae type)</taxon>
        <taxon>Loliodinae</taxon>
        <taxon>Loliinae</taxon>
        <taxon>Lolium</taxon>
    </lineage>
</organism>
<dbReference type="GO" id="GO:0016567">
    <property type="term" value="P:protein ubiquitination"/>
    <property type="evidence" value="ECO:0007669"/>
    <property type="project" value="InterPro"/>
</dbReference>
<dbReference type="InterPro" id="IPR002083">
    <property type="entry name" value="MATH/TRAF_dom"/>
</dbReference>
<reference evidence="5" key="1">
    <citation type="submission" date="2023-07" db="EMBL/GenBank/DDBJ databases">
        <title>A chromosome-level genome assembly of Lolium multiflorum.</title>
        <authorList>
            <person name="Chen Y."/>
            <person name="Copetti D."/>
            <person name="Kolliker R."/>
            <person name="Studer B."/>
        </authorList>
    </citation>
    <scope>NUCLEOTIDE SEQUENCE</scope>
    <source>
        <strain evidence="5">02402/16</strain>
        <tissue evidence="5">Leaf</tissue>
    </source>
</reference>
<dbReference type="Gene3D" id="2.60.210.10">
    <property type="entry name" value="Apoptosis, Tumor Necrosis Factor Receptor Associated Protein 2, Chain A"/>
    <property type="match status" value="1"/>
</dbReference>
<dbReference type="Proteomes" id="UP001231189">
    <property type="component" value="Unassembled WGS sequence"/>
</dbReference>
<evidence type="ECO:0000313" key="5">
    <source>
        <dbReference type="EMBL" id="KAK1613303.1"/>
    </source>
</evidence>
<sequence length="485" mass="52888">MAFAGVSVIVGGKLMDGSTTPTFDAGAASGYHLLVLQGCSYTSNLTEDFMIVSHSFTVGGHRWSIYYQHFSKHPDYAFYTSLQLLHDDGADGSLQEKLENPVKVQVDFSFGDETEKQEPARIRANNIVEFGGVNESMKGHGRFVTREAMLKSTLLVDDCFTIRWDVVVLNPASSTSSAIDLPPSEMKQDFADFLLSGVGADVVFRVGDETFAAHRCVLAARSSVFKAMLFGPMKEGMSTNIQIDNMDATVFKALLGFIYGDSLPAEMPSGNEDDGVDLLQHLLVVADSYGLKRLSAMCEKKLCKHIGVTTATTMLALAEQHGCNGLKAACYEFLRCPANMKAVVATDGFDLLCSSCPTVMKDLILGMLQMPKKSSSNEVPHGPLLDNGQTLSQVARVLYAFYDANAKNAESNVIDVDGATPSEASASKRSTGWTISKEEAKSDASSQAGMETIKTLLPNREVSSEKRNERKRREKDEAMRNYVYI</sequence>
<evidence type="ECO:0000259" key="4">
    <source>
        <dbReference type="PROSITE" id="PS50097"/>
    </source>
</evidence>
<feature type="domain" description="BTB" evidence="4">
    <location>
        <begin position="200"/>
        <end position="267"/>
    </location>
</feature>
<protein>
    <recommendedName>
        <fullName evidence="4">BTB domain-containing protein</fullName>
    </recommendedName>
</protein>
<dbReference type="PANTHER" id="PTHR26379">
    <property type="entry name" value="BTB/POZ AND MATH DOMAIN-CONTAINING PROTEIN 1"/>
    <property type="match status" value="1"/>
</dbReference>
<dbReference type="InterPro" id="IPR000210">
    <property type="entry name" value="BTB/POZ_dom"/>
</dbReference>
<keyword evidence="6" id="KW-1185">Reference proteome</keyword>
<dbReference type="InterPro" id="IPR045005">
    <property type="entry name" value="BPM1-6"/>
</dbReference>
<evidence type="ECO:0000256" key="1">
    <source>
        <dbReference type="ARBA" id="ARBA00004906"/>
    </source>
</evidence>
<gene>
    <name evidence="5" type="ORF">QYE76_036976</name>
</gene>
<proteinExistence type="inferred from homology"/>
<dbReference type="InterPro" id="IPR056423">
    <property type="entry name" value="BACK_BPM_SPOP"/>
</dbReference>
<comment type="pathway">
    <text evidence="1">Protein modification; protein ubiquitination.</text>
</comment>